<dbReference type="InterPro" id="IPR036388">
    <property type="entry name" value="WH-like_DNA-bd_sf"/>
</dbReference>
<evidence type="ECO:0000313" key="2">
    <source>
        <dbReference type="EMBL" id="NWF45090.1"/>
    </source>
</evidence>
<sequence length="546" mass="59445">MARPTLQLHPRKEPAVAHPAATLLLLRDGALGVEVLMTRRSPNASFLPGAYVFPGGRVDADDHQTHTLARAPDAGGRYRTAALAALRETFEELGILLAVQADGRPITRTHLQALDRSRALYPQLQAQGWSLAVDQARMLACWTTDRSVPKRFDTVFFAALMPDQQEPVADEMEQFEPVWVRPQDALAQHQAGNFFMIFPTIRTLHWLSAFEQAGQALAACTEDEPLWNSTPRGGLVGGQPQRFMEQDLPYAELALVCPSGQLEHALDWQHERPVPLLRHLHRLTAPNASVMTGPGTNSYIVGDAASGYIVIDPGPLLNDHIERLLAFTAGQITAIVCTHSHADHSPAARPLAQACARLTGRTPPVLGLASAATARSTAAFAPDRALADGERLMLHDGEHHSTLRVVHTPGHAANHLCLILEEDGLLFSGDHILSGSTTIIDPPDGDMSAYLDSLDRLAQACEEDGIEFILPAHGHVIGWAAQSIAQLKAHRLRREAKVLAAMRAVPQGSLDDWLPLAYDDTPAALWPLARRSLAAHVQRIEQLAML</sequence>
<dbReference type="CDD" id="cd18870">
    <property type="entry name" value="NUDIX_AcylCoAdiphos_Nudt19"/>
    <property type="match status" value="1"/>
</dbReference>
<dbReference type="Pfam" id="PF00753">
    <property type="entry name" value="Lactamase_B"/>
    <property type="match status" value="1"/>
</dbReference>
<dbReference type="PANTHER" id="PTHR23131:SF0">
    <property type="entry name" value="ENDORIBONUCLEASE LACTB2"/>
    <property type="match status" value="1"/>
</dbReference>
<evidence type="ECO:0000313" key="3">
    <source>
        <dbReference type="Proteomes" id="UP000545507"/>
    </source>
</evidence>
<dbReference type="InterPro" id="IPR015797">
    <property type="entry name" value="NUDIX_hydrolase-like_dom_sf"/>
</dbReference>
<feature type="domain" description="Nudix hydrolase" evidence="1">
    <location>
        <begin position="16"/>
        <end position="202"/>
    </location>
</feature>
<dbReference type="Gene3D" id="3.60.15.10">
    <property type="entry name" value="Ribonuclease Z/Hydroxyacylglutathione hydrolase-like"/>
    <property type="match status" value="1"/>
</dbReference>
<reference evidence="2 3" key="1">
    <citation type="submission" date="2019-09" db="EMBL/GenBank/DDBJ databases">
        <title>Hydrogenophaga aromatica sp. nov., isolated from a para-xylene-degrading enrichment culture.</title>
        <authorList>
            <person name="Tancsics A."/>
            <person name="Banerjee S."/>
        </authorList>
    </citation>
    <scope>NUCLEOTIDE SEQUENCE [LARGE SCALE GENOMIC DNA]</scope>
    <source>
        <strain evidence="2 3">D2P1</strain>
    </source>
</reference>
<dbReference type="Pfam" id="PF00293">
    <property type="entry name" value="NUDIX"/>
    <property type="match status" value="1"/>
</dbReference>
<organism evidence="2 3">
    <name type="scientific">Hydrogenophaga aromaticivorans</name>
    <dbReference type="NCBI Taxonomy" id="2610898"/>
    <lineage>
        <taxon>Bacteria</taxon>
        <taxon>Pseudomonadati</taxon>
        <taxon>Pseudomonadota</taxon>
        <taxon>Betaproteobacteria</taxon>
        <taxon>Burkholderiales</taxon>
        <taxon>Comamonadaceae</taxon>
        <taxon>Hydrogenophaga</taxon>
    </lineage>
</organism>
<dbReference type="PROSITE" id="PS51462">
    <property type="entry name" value="NUDIX"/>
    <property type="match status" value="1"/>
</dbReference>
<evidence type="ECO:0000259" key="1">
    <source>
        <dbReference type="PROSITE" id="PS51462"/>
    </source>
</evidence>
<proteinExistence type="predicted"/>
<dbReference type="Gene3D" id="3.90.79.10">
    <property type="entry name" value="Nucleoside Triphosphate Pyrophosphohydrolase"/>
    <property type="match status" value="1"/>
</dbReference>
<dbReference type="Proteomes" id="UP000545507">
    <property type="component" value="Unassembled WGS sequence"/>
</dbReference>
<dbReference type="EMBL" id="VYGV01000006">
    <property type="protein sequence ID" value="NWF45090.1"/>
    <property type="molecule type" value="Genomic_DNA"/>
</dbReference>
<dbReference type="SMART" id="SM00849">
    <property type="entry name" value="Lactamase_B"/>
    <property type="match status" value="1"/>
</dbReference>
<dbReference type="PANTHER" id="PTHR23131">
    <property type="entry name" value="ENDORIBONUCLEASE LACTB2"/>
    <property type="match status" value="1"/>
</dbReference>
<dbReference type="AlphaFoldDB" id="A0A7Y8KW54"/>
<dbReference type="Gene3D" id="1.10.10.10">
    <property type="entry name" value="Winged helix-like DNA-binding domain superfamily/Winged helix DNA-binding domain"/>
    <property type="match status" value="1"/>
</dbReference>
<dbReference type="CDD" id="cd16278">
    <property type="entry name" value="metallo-hydrolase-like_MBL-fold"/>
    <property type="match status" value="1"/>
</dbReference>
<dbReference type="InterPro" id="IPR001279">
    <property type="entry name" value="Metallo-B-lactamas"/>
</dbReference>
<gene>
    <name evidence="2" type="ORF">F3K02_07465</name>
</gene>
<dbReference type="InterPro" id="IPR036866">
    <property type="entry name" value="RibonucZ/Hydroxyglut_hydro"/>
</dbReference>
<dbReference type="InterPro" id="IPR000086">
    <property type="entry name" value="NUDIX_hydrolase_dom"/>
</dbReference>
<dbReference type="InterPro" id="IPR050662">
    <property type="entry name" value="Sec-metab_biosynth-thioest"/>
</dbReference>
<dbReference type="GO" id="GO:0016787">
    <property type="term" value="F:hydrolase activity"/>
    <property type="evidence" value="ECO:0007669"/>
    <property type="project" value="UniProtKB-KW"/>
</dbReference>
<accession>A0A7Y8KW54</accession>
<comment type="caution">
    <text evidence="2">The sequence shown here is derived from an EMBL/GenBank/DDBJ whole genome shotgun (WGS) entry which is preliminary data.</text>
</comment>
<name>A0A7Y8KW54_9BURK</name>
<dbReference type="RefSeq" id="WP_127806098.1">
    <property type="nucleotide sequence ID" value="NZ_VYGV01000006.1"/>
</dbReference>
<dbReference type="SUPFAM" id="SSF56281">
    <property type="entry name" value="Metallo-hydrolase/oxidoreductase"/>
    <property type="match status" value="1"/>
</dbReference>
<dbReference type="SUPFAM" id="SSF55811">
    <property type="entry name" value="Nudix"/>
    <property type="match status" value="1"/>
</dbReference>
<keyword evidence="2" id="KW-0378">Hydrolase</keyword>
<protein>
    <submittedName>
        <fullName evidence="2">MBL fold metallo-hydrolase</fullName>
    </submittedName>
</protein>
<keyword evidence="3" id="KW-1185">Reference proteome</keyword>